<comment type="cofactor">
    <cofactor evidence="1">
        <name>Mn(2+)</name>
        <dbReference type="ChEBI" id="CHEBI:29035"/>
    </cofactor>
</comment>
<evidence type="ECO:0000256" key="3">
    <source>
        <dbReference type="ARBA" id="ARBA00022722"/>
    </source>
</evidence>
<evidence type="ECO:0000256" key="5">
    <source>
        <dbReference type="ARBA" id="ARBA00022763"/>
    </source>
</evidence>
<keyword evidence="9" id="KW-0732">Signal</keyword>
<dbReference type="EMBL" id="PYLW01000001">
    <property type="protein sequence ID" value="PSV99752.1"/>
    <property type="molecule type" value="Genomic_DNA"/>
</dbReference>
<dbReference type="GO" id="GO:0016787">
    <property type="term" value="F:hydrolase activity"/>
    <property type="evidence" value="ECO:0007669"/>
    <property type="project" value="UniProtKB-KW"/>
</dbReference>
<proteinExistence type="predicted"/>
<keyword evidence="8" id="KW-0234">DNA repair</keyword>
<dbReference type="InterPro" id="IPR051547">
    <property type="entry name" value="TDP2-like"/>
</dbReference>
<dbReference type="PANTHER" id="PTHR15822:SF4">
    <property type="entry name" value="TYROSYL-DNA PHOSPHODIESTERASE 2"/>
    <property type="match status" value="1"/>
</dbReference>
<evidence type="ECO:0000256" key="6">
    <source>
        <dbReference type="ARBA" id="ARBA00022801"/>
    </source>
</evidence>
<feature type="domain" description="Endonuclease/exonuclease/phosphatase" evidence="10">
    <location>
        <begin position="29"/>
        <end position="296"/>
    </location>
</feature>
<evidence type="ECO:0000256" key="4">
    <source>
        <dbReference type="ARBA" id="ARBA00022723"/>
    </source>
</evidence>
<dbReference type="SUPFAM" id="SSF56219">
    <property type="entry name" value="DNase I-like"/>
    <property type="match status" value="1"/>
</dbReference>
<protein>
    <submittedName>
        <fullName evidence="11">Endonuclease</fullName>
    </submittedName>
</protein>
<accession>A0A2T3MR85</accession>
<dbReference type="GO" id="GO:0004519">
    <property type="term" value="F:endonuclease activity"/>
    <property type="evidence" value="ECO:0007669"/>
    <property type="project" value="UniProtKB-KW"/>
</dbReference>
<gene>
    <name evidence="11" type="ORF">C9I88_00910</name>
</gene>
<evidence type="ECO:0000256" key="1">
    <source>
        <dbReference type="ARBA" id="ARBA00001936"/>
    </source>
</evidence>
<evidence type="ECO:0000256" key="2">
    <source>
        <dbReference type="ARBA" id="ARBA00001946"/>
    </source>
</evidence>
<dbReference type="Proteomes" id="UP000241954">
    <property type="component" value="Unassembled WGS sequence"/>
</dbReference>
<dbReference type="Pfam" id="PF03372">
    <property type="entry name" value="Exo_endo_phos"/>
    <property type="match status" value="1"/>
</dbReference>
<feature type="signal peptide" evidence="9">
    <location>
        <begin position="1"/>
        <end position="23"/>
    </location>
</feature>
<evidence type="ECO:0000256" key="7">
    <source>
        <dbReference type="ARBA" id="ARBA00022842"/>
    </source>
</evidence>
<comment type="cofactor">
    <cofactor evidence="2">
        <name>Mg(2+)</name>
        <dbReference type="ChEBI" id="CHEBI:18420"/>
    </cofactor>
</comment>
<dbReference type="GO" id="GO:0046872">
    <property type="term" value="F:metal ion binding"/>
    <property type="evidence" value="ECO:0007669"/>
    <property type="project" value="UniProtKB-KW"/>
</dbReference>
<keyword evidence="3" id="KW-0540">Nuclease</keyword>
<dbReference type="RefSeq" id="WP_107236508.1">
    <property type="nucleotide sequence ID" value="NZ_PYLW01000001.1"/>
</dbReference>
<dbReference type="InterPro" id="IPR005135">
    <property type="entry name" value="Endo/exonuclease/phosphatase"/>
</dbReference>
<dbReference type="STRING" id="56192.UB38_09705"/>
<sequence length="311" mass="35583">MSYFSFATLFFIVFSVSINKSHAQPFTLMSWNMQWLSTKPTSPVVRSATDYQALRQLFTTYSPDILAFQEVDNADALHQVVDPQKYQIYFSDRVNNSQDNFKKNNQYTGFAVKHHIIVDDITDLSQLSSPAIAMGIPKPFKNKLRYGSIIKIVINQQPITLLNLHLKSGCFTDKQLSKQKSKACKTLTQQLALIKQWMNSQQQTSQSLIIVGDINHQIIDSQHFIKKITNTPAMINQLSAPINAHCTVILTNKKSRYRTYRKLIDHLFATTNINALSQHQINYNKQQLSKFTLSDHCPLLFTLTINPLKKA</sequence>
<evidence type="ECO:0000256" key="9">
    <source>
        <dbReference type="SAM" id="SignalP"/>
    </source>
</evidence>
<keyword evidence="5" id="KW-0227">DNA damage</keyword>
<keyword evidence="7" id="KW-0460">Magnesium</keyword>
<keyword evidence="6" id="KW-0378">Hydrolase</keyword>
<feature type="chain" id="PRO_5015395224" evidence="9">
    <location>
        <begin position="24"/>
        <end position="311"/>
    </location>
</feature>
<keyword evidence="11" id="KW-0255">Endonuclease</keyword>
<dbReference type="AlphaFoldDB" id="A0A2T3MR85"/>
<evidence type="ECO:0000259" key="10">
    <source>
        <dbReference type="Pfam" id="PF03372"/>
    </source>
</evidence>
<evidence type="ECO:0000256" key="8">
    <source>
        <dbReference type="ARBA" id="ARBA00023204"/>
    </source>
</evidence>
<comment type="caution">
    <text evidence="11">The sequence shown here is derived from an EMBL/GenBank/DDBJ whole genome shotgun (WGS) entry which is preliminary data.</text>
</comment>
<dbReference type="Gene3D" id="3.60.10.10">
    <property type="entry name" value="Endonuclease/exonuclease/phosphatase"/>
    <property type="match status" value="1"/>
</dbReference>
<evidence type="ECO:0000313" key="11">
    <source>
        <dbReference type="EMBL" id="PSV99752.1"/>
    </source>
</evidence>
<reference evidence="11 12" key="1">
    <citation type="submission" date="2018-01" db="EMBL/GenBank/DDBJ databases">
        <title>Whole genome sequencing of Histamine producing bacteria.</title>
        <authorList>
            <person name="Butler K."/>
        </authorList>
    </citation>
    <scope>NUCLEOTIDE SEQUENCE [LARGE SCALE GENOMIC DNA]</scope>
    <source>
        <strain evidence="11 12">NCIMB 13481</strain>
    </source>
</reference>
<organism evidence="11 12">
    <name type="scientific">Photobacterium iliopiscarium</name>
    <dbReference type="NCBI Taxonomy" id="56192"/>
    <lineage>
        <taxon>Bacteria</taxon>
        <taxon>Pseudomonadati</taxon>
        <taxon>Pseudomonadota</taxon>
        <taxon>Gammaproteobacteria</taxon>
        <taxon>Vibrionales</taxon>
        <taxon>Vibrionaceae</taxon>
        <taxon>Photobacterium</taxon>
    </lineage>
</organism>
<dbReference type="GO" id="GO:0006281">
    <property type="term" value="P:DNA repair"/>
    <property type="evidence" value="ECO:0007669"/>
    <property type="project" value="UniProtKB-KW"/>
</dbReference>
<evidence type="ECO:0000313" key="12">
    <source>
        <dbReference type="Proteomes" id="UP000241954"/>
    </source>
</evidence>
<keyword evidence="4" id="KW-0479">Metal-binding</keyword>
<dbReference type="PANTHER" id="PTHR15822">
    <property type="entry name" value="TRAF AND TNF RECEPTOR-ASSOCIATED PROTEIN"/>
    <property type="match status" value="1"/>
</dbReference>
<dbReference type="InterPro" id="IPR036691">
    <property type="entry name" value="Endo/exonu/phosph_ase_sf"/>
</dbReference>
<name>A0A2T3MR85_9GAMM</name>